<evidence type="ECO:0000256" key="11">
    <source>
        <dbReference type="ARBA" id="ARBA00044000"/>
    </source>
</evidence>
<dbReference type="InterPro" id="IPR008160">
    <property type="entry name" value="Collagen"/>
</dbReference>
<evidence type="ECO:0000256" key="5">
    <source>
        <dbReference type="ARBA" id="ARBA00022737"/>
    </source>
</evidence>
<reference evidence="15 16" key="1">
    <citation type="journal article" date="2018" name="G3 (Bethesda)">
        <title>A High-Quality Reference Genome for the Invasive Mosquitofish Gambusia affinis Using a Chicago Library.</title>
        <authorList>
            <person name="Hoffberg S.L."/>
            <person name="Troendle N.J."/>
            <person name="Glenn T.C."/>
            <person name="Mahmud O."/>
            <person name="Louha S."/>
            <person name="Chalopin D."/>
            <person name="Bennetzen J.L."/>
            <person name="Mauricio R."/>
        </authorList>
    </citation>
    <scope>NUCLEOTIDE SEQUENCE [LARGE SCALE GENOMIC DNA]</scope>
    <source>
        <strain evidence="15">NE01/NJP1002.9</strain>
        <tissue evidence="15">Muscle</tissue>
    </source>
</reference>
<dbReference type="AlphaFoldDB" id="A0A315V355"/>
<dbReference type="FunFam" id="3.40.50.410:FF:000026">
    <property type="entry name" value="Collagen, type VI, alpha 1"/>
    <property type="match status" value="1"/>
</dbReference>
<keyword evidence="7" id="KW-0176">Collagen</keyword>
<evidence type="ECO:0000256" key="2">
    <source>
        <dbReference type="ARBA" id="ARBA00022525"/>
    </source>
</evidence>
<dbReference type="SMART" id="SM00327">
    <property type="entry name" value="VWA"/>
    <property type="match status" value="3"/>
</dbReference>
<dbReference type="CDD" id="cd01450">
    <property type="entry name" value="vWFA_subfamily_ECM"/>
    <property type="match status" value="1"/>
</dbReference>
<dbReference type="Gene3D" id="3.40.50.410">
    <property type="entry name" value="von Willebrand factor, type A domain"/>
    <property type="match status" value="3"/>
</dbReference>
<evidence type="ECO:0000256" key="4">
    <source>
        <dbReference type="ARBA" id="ARBA00022729"/>
    </source>
</evidence>
<keyword evidence="5" id="KW-0677">Repeat</keyword>
<dbReference type="InterPro" id="IPR002035">
    <property type="entry name" value="VWF_A"/>
</dbReference>
<feature type="domain" description="VWFA" evidence="14">
    <location>
        <begin position="991"/>
        <end position="1173"/>
    </location>
</feature>
<feature type="region of interest" description="Disordered" evidence="13">
    <location>
        <begin position="583"/>
        <end position="619"/>
    </location>
</feature>
<comment type="similarity">
    <text evidence="11">Belongs to the type VI collagen family.</text>
</comment>
<keyword evidence="3" id="KW-0272">Extracellular matrix</keyword>
<dbReference type="InterPro" id="IPR052229">
    <property type="entry name" value="Collagen-VI/PIF"/>
</dbReference>
<dbReference type="PANTHER" id="PTHR22588:SF15">
    <property type="entry name" value="VWFA DOMAIN-CONTAINING PROTEIN"/>
    <property type="match status" value="1"/>
</dbReference>
<feature type="compositionally biased region" description="Basic residues" evidence="13">
    <location>
        <begin position="22"/>
        <end position="31"/>
    </location>
</feature>
<keyword evidence="4" id="KW-0732">Signal</keyword>
<evidence type="ECO:0000256" key="6">
    <source>
        <dbReference type="ARBA" id="ARBA00022889"/>
    </source>
</evidence>
<evidence type="ECO:0000256" key="9">
    <source>
        <dbReference type="ARBA" id="ARBA00023278"/>
    </source>
</evidence>
<dbReference type="Pfam" id="PF01391">
    <property type="entry name" value="Collagen"/>
    <property type="match status" value="1"/>
</dbReference>
<feature type="non-terminal residue" evidence="15">
    <location>
        <position position="1178"/>
    </location>
</feature>
<evidence type="ECO:0000256" key="8">
    <source>
        <dbReference type="ARBA" id="ARBA00023180"/>
    </source>
</evidence>
<dbReference type="InterPro" id="IPR036465">
    <property type="entry name" value="vWFA_dom_sf"/>
</dbReference>
<feature type="compositionally biased region" description="Low complexity" evidence="13">
    <location>
        <begin position="312"/>
        <end position="325"/>
    </location>
</feature>
<evidence type="ECO:0000313" key="15">
    <source>
        <dbReference type="EMBL" id="PWA17579.1"/>
    </source>
</evidence>
<organism evidence="15 16">
    <name type="scientific">Gambusia affinis</name>
    <name type="common">Western mosquitofish</name>
    <name type="synonym">Heterandria affinis</name>
    <dbReference type="NCBI Taxonomy" id="33528"/>
    <lineage>
        <taxon>Eukaryota</taxon>
        <taxon>Metazoa</taxon>
        <taxon>Chordata</taxon>
        <taxon>Craniata</taxon>
        <taxon>Vertebrata</taxon>
        <taxon>Euteleostomi</taxon>
        <taxon>Actinopterygii</taxon>
        <taxon>Neopterygii</taxon>
        <taxon>Teleostei</taxon>
        <taxon>Neoteleostei</taxon>
        <taxon>Acanthomorphata</taxon>
        <taxon>Ovalentaria</taxon>
        <taxon>Atherinomorphae</taxon>
        <taxon>Cyprinodontiformes</taxon>
        <taxon>Poeciliidae</taxon>
        <taxon>Poeciliinae</taxon>
        <taxon>Gambusia</taxon>
    </lineage>
</organism>
<feature type="region of interest" description="Disordered" evidence="13">
    <location>
        <begin position="282"/>
        <end position="377"/>
    </location>
</feature>
<feature type="domain" description="VWFA" evidence="14">
    <location>
        <begin position="648"/>
        <end position="835"/>
    </location>
</feature>
<proteinExistence type="inferred from homology"/>
<keyword evidence="9" id="KW-0379">Hydroxylation</keyword>
<keyword evidence="8" id="KW-0325">Glycoprotein</keyword>
<feature type="region of interest" description="Disordered" evidence="13">
    <location>
        <begin position="1"/>
        <end position="31"/>
    </location>
</feature>
<accession>A0A315V355</accession>
<evidence type="ECO:0000313" key="16">
    <source>
        <dbReference type="Proteomes" id="UP000250572"/>
    </source>
</evidence>
<keyword evidence="2" id="KW-0964">Secreted</keyword>
<evidence type="ECO:0000256" key="1">
    <source>
        <dbReference type="ARBA" id="ARBA00004498"/>
    </source>
</evidence>
<evidence type="ECO:0000256" key="13">
    <source>
        <dbReference type="SAM" id="MobiDB-lite"/>
    </source>
</evidence>
<evidence type="ECO:0000256" key="10">
    <source>
        <dbReference type="ARBA" id="ARBA00043858"/>
    </source>
</evidence>
<dbReference type="Pfam" id="PF00092">
    <property type="entry name" value="VWA"/>
    <property type="match status" value="3"/>
</dbReference>
<dbReference type="EMBL" id="NHOQ01002364">
    <property type="protein sequence ID" value="PWA17579.1"/>
    <property type="molecule type" value="Genomic_DNA"/>
</dbReference>
<gene>
    <name evidence="15" type="ORF">CCH79_00011444</name>
</gene>
<evidence type="ECO:0000256" key="12">
    <source>
        <dbReference type="ARBA" id="ARBA00070549"/>
    </source>
</evidence>
<dbReference type="GO" id="GO:0007155">
    <property type="term" value="P:cell adhesion"/>
    <property type="evidence" value="ECO:0007669"/>
    <property type="project" value="UniProtKB-KW"/>
</dbReference>
<keyword evidence="16" id="KW-1185">Reference proteome</keyword>
<protein>
    <recommendedName>
        <fullName evidence="12">Collagen alpha-2(VI) chain</fullName>
    </recommendedName>
</protein>
<dbReference type="PRINTS" id="PR00453">
    <property type="entry name" value="VWFADOMAIN"/>
</dbReference>
<dbReference type="Proteomes" id="UP000250572">
    <property type="component" value="Unassembled WGS sequence"/>
</dbReference>
<dbReference type="FunFam" id="3.40.50.410:FF:000052">
    <property type="entry name" value="collagen alpha-2(VI) chain isoform X1"/>
    <property type="match status" value="1"/>
</dbReference>
<feature type="domain" description="VWFA" evidence="14">
    <location>
        <begin position="66"/>
        <end position="259"/>
    </location>
</feature>
<comment type="subcellular location">
    <subcellularLocation>
        <location evidence="1">Secreted</location>
        <location evidence="1">Extracellular space</location>
        <location evidence="1">Extracellular matrix</location>
    </subcellularLocation>
</comment>
<feature type="compositionally biased region" description="Basic and acidic residues" evidence="13">
    <location>
        <begin position="8"/>
        <end position="21"/>
    </location>
</feature>
<keyword evidence="6" id="KW-0130">Cell adhesion</keyword>
<comment type="function">
    <text evidence="10">Collagen VI acts as a cell-binding protein.</text>
</comment>
<evidence type="ECO:0000256" key="7">
    <source>
        <dbReference type="ARBA" id="ARBA00023119"/>
    </source>
</evidence>
<feature type="compositionally biased region" description="Low complexity" evidence="13">
    <location>
        <begin position="593"/>
        <end position="604"/>
    </location>
</feature>
<dbReference type="PROSITE" id="PS50234">
    <property type="entry name" value="VWFA"/>
    <property type="match status" value="3"/>
</dbReference>
<name>A0A315V355_GAMAF</name>
<dbReference type="SUPFAM" id="SSF53300">
    <property type="entry name" value="vWA-like"/>
    <property type="match status" value="3"/>
</dbReference>
<evidence type="ECO:0000256" key="3">
    <source>
        <dbReference type="ARBA" id="ARBA00022530"/>
    </source>
</evidence>
<evidence type="ECO:0000259" key="14">
    <source>
        <dbReference type="PROSITE" id="PS50234"/>
    </source>
</evidence>
<sequence>MYFSTTHPKKETNKDKEDRQKQQKRKKKKKKKKMLAFETVVLCLLLGALTHAQKADCNQKRNCPIHLYFTIDTSETIALQESPPGALVKSIRLFTDQFVRRLKDEELRGVVKITWEIGGLHFSQTQEVFSPIQGRDAFLSDLVRIERYLGKGTYIDCALRKMSEEMLRGPPPTTTPLRFAVVITDGHVTGNPCGGIKVSAEDMRDRGIKVFAVAASANTEETGLKEIANSPASVFRDDFMAVDLSRGIPVIHTATIDRIIKTMKHMAFIECYNVTCLEKDGPPGPKGHRGQKGAKGDNGYAGQKGERGRPGDPGIEGPIGQPGIKGDFGPKGEKGDIGTQGKKGVAGIPGRNGTDGQKGKIGRIGAPGCKGDPGDRNQLVSRVPMVIQEMSANVVVQELMGRRVTLGAQEELVPLARLEMMDQREKKEVMDHLALLELKEHLEEAETTGPRVNLDQMVPRERRTFLPYCSIQMKSDVISFQGEMGPEGLRGLPGGPGSKGAKTLACQDLEDHQDLQGGLEETAPVETLVIWDREESLGSLDQREILEDLALTILDQEEIQVKEGTRASLDPLAAEETVVKRETPEIKELQEIQVNQGPQGNQGQEDQEEILGGPGPEGDPGLTECDVMNYIRETCGCCDCEKRCGAVDIVFVIDSSESVGLTNFTLEKNFVINTINRLGTFAKDPQSETGTRVGVVQYSHNGTFQAIHLNDSKINSLTAFKEAVKRLEWIAGGTWTPSALKFAYDHLIRDSRRAKANVTVVVITDGRFDPRDDDRLLPYLCNHPGVEVSAIGIGDMFEQVEENESLQSIACQKPGRVMGMRRFADLVAEEFIDKIETVLCPDPAIICPELPCKSAVSRFRPTRRTSSVITGSVDALVGPPPTMLFHPLVAGGGVSLGEAPPPWKPLAEEGRPSSLESVAGLLSNLNKQQYGVGIATMAYTAQRAKLSQGVDREQWTKLFIDSFKYVYGDLMGDPEKALGLSVAGCMQRPVDVIFMLDGSERMGVENHRRAKEFIENVARRLTLADGPNDDTRARLALLQFGSAGDHKEEFPLTHNLTIIMNSLAAVNYLDSSSVLGNGIIYAVNNLVIRQNQRLSRRNAEVAFVFITDGITSTNQLGEGVDAMKRVEGVPTVIALGSDTDEKVLREVSLGDSSAIFKGDDFSVLGKPAFFERFIRWIC</sequence>
<dbReference type="GO" id="GO:0005581">
    <property type="term" value="C:collagen trimer"/>
    <property type="evidence" value="ECO:0007669"/>
    <property type="project" value="UniProtKB-KW"/>
</dbReference>
<dbReference type="FunFam" id="3.40.50.410:FF:000027">
    <property type="entry name" value="collagen alpha-2(VI) chain isoform X1"/>
    <property type="match status" value="1"/>
</dbReference>
<comment type="caution">
    <text evidence="15">The sequence shown here is derived from an EMBL/GenBank/DDBJ whole genome shotgun (WGS) entry which is preliminary data.</text>
</comment>
<dbReference type="PANTHER" id="PTHR22588">
    <property type="entry name" value="VWFA DOMAIN-CONTAINING PROTEIN"/>
    <property type="match status" value="1"/>
</dbReference>